<evidence type="ECO:0000256" key="1">
    <source>
        <dbReference type="ARBA" id="ARBA00022801"/>
    </source>
</evidence>
<dbReference type="EMBL" id="DWYZ01000069">
    <property type="protein sequence ID" value="HJB27760.1"/>
    <property type="molecule type" value="Genomic_DNA"/>
</dbReference>
<name>A0A9D2LQL1_9FIRM</name>
<gene>
    <name evidence="3" type="ORF">IAA06_03075</name>
</gene>
<accession>A0A9D2LQL1</accession>
<dbReference type="InterPro" id="IPR039329">
    <property type="entry name" value="SIAE"/>
</dbReference>
<dbReference type="Proteomes" id="UP000823842">
    <property type="component" value="Unassembled WGS sequence"/>
</dbReference>
<organism evidence="3 4">
    <name type="scientific">Candidatus Blautia faecavium</name>
    <dbReference type="NCBI Taxonomy" id="2838487"/>
    <lineage>
        <taxon>Bacteria</taxon>
        <taxon>Bacillati</taxon>
        <taxon>Bacillota</taxon>
        <taxon>Clostridia</taxon>
        <taxon>Lachnospirales</taxon>
        <taxon>Lachnospiraceae</taxon>
        <taxon>Blautia</taxon>
    </lineage>
</organism>
<keyword evidence="1" id="KW-0378">Hydrolase</keyword>
<reference evidence="3" key="2">
    <citation type="submission" date="2021-04" db="EMBL/GenBank/DDBJ databases">
        <authorList>
            <person name="Gilroy R."/>
        </authorList>
    </citation>
    <scope>NUCLEOTIDE SEQUENCE</scope>
    <source>
        <strain evidence="3">ChiSjej1B19-5720</strain>
    </source>
</reference>
<dbReference type="PANTHER" id="PTHR22901">
    <property type="entry name" value="SIALATE O-ACETYLESTERASE"/>
    <property type="match status" value="1"/>
</dbReference>
<reference evidence="3" key="1">
    <citation type="journal article" date="2021" name="PeerJ">
        <title>Extensive microbial diversity within the chicken gut microbiome revealed by metagenomics and culture.</title>
        <authorList>
            <person name="Gilroy R."/>
            <person name="Ravi A."/>
            <person name="Getino M."/>
            <person name="Pursley I."/>
            <person name="Horton D.L."/>
            <person name="Alikhan N.F."/>
            <person name="Baker D."/>
            <person name="Gharbi K."/>
            <person name="Hall N."/>
            <person name="Watson M."/>
            <person name="Adriaenssens E.M."/>
            <person name="Foster-Nyarko E."/>
            <person name="Jarju S."/>
            <person name="Secka A."/>
            <person name="Antonio M."/>
            <person name="Oren A."/>
            <person name="Chaudhuri R.R."/>
            <person name="La Ragione R."/>
            <person name="Hildebrand F."/>
            <person name="Pallen M.J."/>
        </authorList>
    </citation>
    <scope>NUCLEOTIDE SEQUENCE</scope>
    <source>
        <strain evidence="3">ChiSjej1B19-5720</strain>
    </source>
</reference>
<evidence type="ECO:0000313" key="4">
    <source>
        <dbReference type="Proteomes" id="UP000823842"/>
    </source>
</evidence>
<protein>
    <submittedName>
        <fullName evidence="3">Sialate O-acetylesterase</fullName>
    </submittedName>
</protein>
<dbReference type="PANTHER" id="PTHR22901:SF0">
    <property type="entry name" value="SIALATE O-ACETYLESTERASE"/>
    <property type="match status" value="1"/>
</dbReference>
<dbReference type="AlphaFoldDB" id="A0A9D2LQL1"/>
<evidence type="ECO:0000259" key="2">
    <source>
        <dbReference type="Pfam" id="PF03629"/>
    </source>
</evidence>
<dbReference type="Pfam" id="PF03629">
    <property type="entry name" value="SASA"/>
    <property type="match status" value="1"/>
</dbReference>
<proteinExistence type="predicted"/>
<dbReference type="InterPro" id="IPR005181">
    <property type="entry name" value="SASA"/>
</dbReference>
<dbReference type="Gene3D" id="3.40.50.1110">
    <property type="entry name" value="SGNH hydrolase"/>
    <property type="match status" value="1"/>
</dbReference>
<evidence type="ECO:0000313" key="3">
    <source>
        <dbReference type="EMBL" id="HJB27760.1"/>
    </source>
</evidence>
<sequence>MDFTVSEMFGDYMVLQRDKPVKIWGTAEPGSSIKVRVQNTYAQTQTDLKKGEEEYFKNTHFDPSKPFQNPVDVQIMKGLPLEQLLEIYKKQGEEEPVQYVGPWHQYRPCGIYHTMLRQAAPYTLKGFLYYQGESDETHPEIYGDMLKGLIECWRRDWEENLPFLMVQLAPLGEAVPNGGKYFPELRRQQEKAAKETEKVYVASIGDVGSSYDIHPKEKRPVGVRLALLARGNVYGQKILCEAPVPGKCEMEGRELGITFQNTEGGLLLKGEKINALKILEENGEEVKNWEFSIAENTLYIKLPCEIKSPFFISFAQTPYYEVNLYNQADIPVKPFKLAF</sequence>
<feature type="domain" description="Sialate O-acetylesterase" evidence="2">
    <location>
        <begin position="111"/>
        <end position="214"/>
    </location>
</feature>
<comment type="caution">
    <text evidence="3">The sequence shown here is derived from an EMBL/GenBank/DDBJ whole genome shotgun (WGS) entry which is preliminary data.</text>
</comment>
<dbReference type="GO" id="GO:0005975">
    <property type="term" value="P:carbohydrate metabolic process"/>
    <property type="evidence" value="ECO:0007669"/>
    <property type="project" value="TreeGrafter"/>
</dbReference>
<dbReference type="SUPFAM" id="SSF52266">
    <property type="entry name" value="SGNH hydrolase"/>
    <property type="match status" value="1"/>
</dbReference>
<dbReference type="GO" id="GO:0001681">
    <property type="term" value="F:sialate O-acetylesterase activity"/>
    <property type="evidence" value="ECO:0007669"/>
    <property type="project" value="InterPro"/>
</dbReference>
<dbReference type="InterPro" id="IPR036514">
    <property type="entry name" value="SGNH_hydro_sf"/>
</dbReference>